<gene>
    <name evidence="2" type="ORF">H4Bulk47420_000002</name>
</gene>
<reference evidence="2" key="1">
    <citation type="submission" date="2019-05" db="EMBL/GenBank/DDBJ databases">
        <title>Metatranscriptomic reconstruction reveals RNA viruses with the potential to shape carbon cycling in soil.</title>
        <authorList>
            <person name="Starr E.P."/>
            <person name="Nuccio E."/>
            <person name="Pett-Ridge J."/>
            <person name="Banfield J.F."/>
            <person name="Firestone M.K."/>
        </authorList>
    </citation>
    <scope>NUCLEOTIDE SEQUENCE</scope>
    <source>
        <strain evidence="2">H4_Bulk_47_scaffold_420</strain>
    </source>
</reference>
<evidence type="ECO:0000256" key="1">
    <source>
        <dbReference type="SAM" id="MobiDB-lite"/>
    </source>
</evidence>
<accession>A0A514DAE2</accession>
<dbReference type="EMBL" id="MN035640">
    <property type="protein sequence ID" value="QDH90583.1"/>
    <property type="molecule type" value="Genomic_RNA"/>
</dbReference>
<organism evidence="2">
    <name type="scientific">Leviviridae sp</name>
    <dbReference type="NCBI Taxonomy" id="2027243"/>
    <lineage>
        <taxon>Viruses</taxon>
        <taxon>Riboviria</taxon>
        <taxon>Orthornavirae</taxon>
        <taxon>Lenarviricota</taxon>
        <taxon>Leviviricetes</taxon>
        <taxon>Norzivirales</taxon>
        <taxon>Fiersviridae</taxon>
    </lineage>
</organism>
<proteinExistence type="predicted"/>
<feature type="compositionally biased region" description="Low complexity" evidence="1">
    <location>
        <begin position="15"/>
        <end position="28"/>
    </location>
</feature>
<feature type="region of interest" description="Disordered" evidence="1">
    <location>
        <begin position="1"/>
        <end position="34"/>
    </location>
</feature>
<protein>
    <submittedName>
        <fullName evidence="2">Uncharacterized protein</fullName>
    </submittedName>
</protein>
<feature type="compositionally biased region" description="Polar residues" evidence="1">
    <location>
        <begin position="1"/>
        <end position="14"/>
    </location>
</feature>
<name>A0A514DAE2_9VIRU</name>
<sequence length="156" mass="15817">MSITWASPITGSAQTGLTSPTYTTTSDTAPPGNPGKQVAVTALGGTQTGVTPHSVASPFTLNFTRPASLKVLGVPNPVTGVITLIPTNTYKLITRKGVLPLAGQAFKVMNISTELDVPAGADTADPQNIRAALSAHIGSLTQQSAGLGDLLINGVL</sequence>
<evidence type="ECO:0000313" key="2">
    <source>
        <dbReference type="EMBL" id="QDH90583.1"/>
    </source>
</evidence>